<dbReference type="Gene3D" id="1.10.357.10">
    <property type="entry name" value="Tetracycline Repressor, domain 2"/>
    <property type="match status" value="2"/>
</dbReference>
<dbReference type="PRINTS" id="PR00455">
    <property type="entry name" value="HTHTETR"/>
</dbReference>
<dbReference type="Pfam" id="PF21313">
    <property type="entry name" value="EthR_C"/>
    <property type="match status" value="1"/>
</dbReference>
<evidence type="ECO:0000313" key="5">
    <source>
        <dbReference type="Proteomes" id="UP001059836"/>
    </source>
</evidence>
<dbReference type="InterPro" id="IPR036271">
    <property type="entry name" value="Tet_transcr_reg_TetR-rel_C_sf"/>
</dbReference>
<dbReference type="EMBL" id="CP045809">
    <property type="protein sequence ID" value="QHN36774.1"/>
    <property type="molecule type" value="Genomic_DNA"/>
</dbReference>
<dbReference type="InterPro" id="IPR001647">
    <property type="entry name" value="HTH_TetR"/>
</dbReference>
<dbReference type="Proteomes" id="UP001059836">
    <property type="component" value="Chromosome"/>
</dbReference>
<sequence>MTSTSYARRRPRDFDGNSATELAVFDATEELLAQTSLQKLTVAKILKKAGISRANFYHYFANKYDVLVALLGRVLDTSYGADGPWSSEPGRNRSRQMGVSLESTLQMWDEHGAVICAVLEHMHSEPVVGRIWQGIFERFVDAVTEQIEFERGEGRAPVGPPADLVAAMLISAAERTFYVSSRGLDPRLPDVRSTVAPLRAINEAAIYGGRSLSIRESGTPIVAQSDSIVLTVPAPTVPAFGGEAADLEGTGRSILDAMRELLADIPLAELSVAQVLDRAGVSRASFYFYFRSKEDAFIVLFREAARDVVTGLATMGAIDRGDRAAFVDGVRQWLNLDEFANAVIRNAVHTWPWLPELRTEYLTAMSAMETVLTSLIETDRAAGLAPAGPAAPQYAATILWTVERTVAGALAGEEHLTDFPAVAAMVGDFLFAALYGRRDT</sequence>
<dbReference type="InterPro" id="IPR009057">
    <property type="entry name" value="Homeodomain-like_sf"/>
</dbReference>
<dbReference type="PROSITE" id="PS50977">
    <property type="entry name" value="HTH_TETR_2"/>
    <property type="match status" value="2"/>
</dbReference>
<dbReference type="SUPFAM" id="SSF46689">
    <property type="entry name" value="Homeodomain-like"/>
    <property type="match status" value="2"/>
</dbReference>
<dbReference type="Pfam" id="PF00440">
    <property type="entry name" value="TetR_N"/>
    <property type="match status" value="2"/>
</dbReference>
<dbReference type="InterPro" id="IPR023772">
    <property type="entry name" value="DNA-bd_HTH_TetR-type_CS"/>
</dbReference>
<gene>
    <name evidence="4" type="ORF">GII31_19595</name>
</gene>
<dbReference type="PANTHER" id="PTHR30055">
    <property type="entry name" value="HTH-TYPE TRANSCRIPTIONAL REGULATOR RUTR"/>
    <property type="match status" value="1"/>
</dbReference>
<proteinExistence type="predicted"/>
<keyword evidence="1 2" id="KW-0238">DNA-binding</keyword>
<accession>A0ABX6ILJ4</accession>
<feature type="DNA-binding region" description="H-T-H motif" evidence="2">
    <location>
        <begin position="41"/>
        <end position="60"/>
    </location>
</feature>
<name>A0ABX6ILJ4_9ACTN</name>
<feature type="DNA-binding region" description="H-T-H motif" evidence="2">
    <location>
        <begin position="271"/>
        <end position="290"/>
    </location>
</feature>
<feature type="domain" description="HTH tetR-type" evidence="3">
    <location>
        <begin position="18"/>
        <end position="78"/>
    </location>
</feature>
<protein>
    <submittedName>
        <fullName evidence="4">TetR family transcriptional regulator</fullName>
    </submittedName>
</protein>
<dbReference type="RefSeq" id="WP_260840125.1">
    <property type="nucleotide sequence ID" value="NZ_CP045809.1"/>
</dbReference>
<dbReference type="InterPro" id="IPR049397">
    <property type="entry name" value="EthR_C"/>
</dbReference>
<evidence type="ECO:0000256" key="2">
    <source>
        <dbReference type="PROSITE-ProRule" id="PRU00335"/>
    </source>
</evidence>
<dbReference type="PANTHER" id="PTHR30055:SF184">
    <property type="entry name" value="HTH-TYPE TRANSCRIPTIONAL REGULATOR ETHR"/>
    <property type="match status" value="1"/>
</dbReference>
<evidence type="ECO:0000313" key="4">
    <source>
        <dbReference type="EMBL" id="QHN36774.1"/>
    </source>
</evidence>
<reference evidence="4" key="1">
    <citation type="journal article" date="2021" name="Nat. Microbiol.">
        <title>Cocultivation of an ultrasmall environmental parasitic bacterium with lytic ability against bacteria associated with wastewater foams.</title>
        <authorList>
            <person name="Batinovic S."/>
            <person name="Rose J.J.A."/>
            <person name="Ratcliffe J."/>
            <person name="Seviour R.J."/>
            <person name="Petrovski S."/>
        </authorList>
    </citation>
    <scope>NUCLEOTIDE SEQUENCE</scope>
    <source>
        <strain evidence="4">CON9</strain>
    </source>
</reference>
<evidence type="ECO:0000259" key="3">
    <source>
        <dbReference type="PROSITE" id="PS50977"/>
    </source>
</evidence>
<feature type="domain" description="HTH tetR-type" evidence="3">
    <location>
        <begin position="248"/>
        <end position="308"/>
    </location>
</feature>
<dbReference type="PROSITE" id="PS01081">
    <property type="entry name" value="HTH_TETR_1"/>
    <property type="match status" value="1"/>
</dbReference>
<evidence type="ECO:0000256" key="1">
    <source>
        <dbReference type="ARBA" id="ARBA00023125"/>
    </source>
</evidence>
<dbReference type="InterPro" id="IPR050109">
    <property type="entry name" value="HTH-type_TetR-like_transc_reg"/>
</dbReference>
<keyword evidence="5" id="KW-1185">Reference proteome</keyword>
<organism evidence="4 5">
    <name type="scientific">Gordonia pseudamarae</name>
    <dbReference type="NCBI Taxonomy" id="2831662"/>
    <lineage>
        <taxon>Bacteria</taxon>
        <taxon>Bacillati</taxon>
        <taxon>Actinomycetota</taxon>
        <taxon>Actinomycetes</taxon>
        <taxon>Mycobacteriales</taxon>
        <taxon>Gordoniaceae</taxon>
        <taxon>Gordonia</taxon>
    </lineage>
</organism>
<dbReference type="SUPFAM" id="SSF48498">
    <property type="entry name" value="Tetracyclin repressor-like, C-terminal domain"/>
    <property type="match status" value="2"/>
</dbReference>
<dbReference type="Gene3D" id="1.10.10.60">
    <property type="entry name" value="Homeodomain-like"/>
    <property type="match status" value="2"/>
</dbReference>